<proteinExistence type="predicted"/>
<reference evidence="3" key="2">
    <citation type="submission" date="2021-04" db="EMBL/GenBank/DDBJ databases">
        <authorList>
            <person name="Gilroy R."/>
        </authorList>
    </citation>
    <scope>NUCLEOTIDE SEQUENCE</scope>
    <source>
        <strain evidence="3">ChiBcec2-3848</strain>
    </source>
</reference>
<dbReference type="AlphaFoldDB" id="A0A9D2TB35"/>
<gene>
    <name evidence="3" type="ORF">H9753_01100</name>
</gene>
<feature type="domain" description="XdhC Rossmann" evidence="2">
    <location>
        <begin position="59"/>
        <end position="199"/>
    </location>
</feature>
<evidence type="ECO:0000259" key="2">
    <source>
        <dbReference type="Pfam" id="PF13478"/>
    </source>
</evidence>
<name>A0A9D2TB35_9FIRM</name>
<reference evidence="3" key="1">
    <citation type="journal article" date="2021" name="PeerJ">
        <title>Extensive microbial diversity within the chicken gut microbiome revealed by metagenomics and culture.</title>
        <authorList>
            <person name="Gilroy R."/>
            <person name="Ravi A."/>
            <person name="Getino M."/>
            <person name="Pursley I."/>
            <person name="Horton D.L."/>
            <person name="Alikhan N.F."/>
            <person name="Baker D."/>
            <person name="Gharbi K."/>
            <person name="Hall N."/>
            <person name="Watson M."/>
            <person name="Adriaenssens E.M."/>
            <person name="Foster-Nyarko E."/>
            <person name="Jarju S."/>
            <person name="Secka A."/>
            <person name="Antonio M."/>
            <person name="Oren A."/>
            <person name="Chaudhuri R.R."/>
            <person name="La Ragione R."/>
            <person name="Hildebrand F."/>
            <person name="Pallen M.J."/>
        </authorList>
    </citation>
    <scope>NUCLEOTIDE SEQUENCE</scope>
    <source>
        <strain evidence="3">ChiBcec2-3848</strain>
    </source>
</reference>
<evidence type="ECO:0000313" key="4">
    <source>
        <dbReference type="Proteomes" id="UP000823886"/>
    </source>
</evidence>
<evidence type="ECO:0000313" key="3">
    <source>
        <dbReference type="EMBL" id="HJC62203.1"/>
    </source>
</evidence>
<evidence type="ECO:0000259" key="1">
    <source>
        <dbReference type="Pfam" id="PF02625"/>
    </source>
</evidence>
<dbReference type="Proteomes" id="UP000823886">
    <property type="component" value="Unassembled WGS sequence"/>
</dbReference>
<protein>
    <submittedName>
        <fullName evidence="3">XdhC family protein</fullName>
    </submittedName>
</protein>
<accession>A0A9D2TB35</accession>
<dbReference type="PANTHER" id="PTHR30388:SF6">
    <property type="entry name" value="XANTHINE DEHYDROGENASE SUBUNIT A-RELATED"/>
    <property type="match status" value="1"/>
</dbReference>
<dbReference type="InterPro" id="IPR003777">
    <property type="entry name" value="XdhC_CoxI"/>
</dbReference>
<organism evidence="3 4">
    <name type="scientific">Candidatus Blautia merdavium</name>
    <dbReference type="NCBI Taxonomy" id="2838494"/>
    <lineage>
        <taxon>Bacteria</taxon>
        <taxon>Bacillati</taxon>
        <taxon>Bacillota</taxon>
        <taxon>Clostridia</taxon>
        <taxon>Lachnospirales</taxon>
        <taxon>Lachnospiraceae</taxon>
        <taxon>Blautia</taxon>
    </lineage>
</organism>
<dbReference type="InterPro" id="IPR027051">
    <property type="entry name" value="XdhC_Rossmann_dom"/>
</dbReference>
<dbReference type="InterPro" id="IPR052698">
    <property type="entry name" value="MoCofactor_Util/Proc"/>
</dbReference>
<dbReference type="Gene3D" id="3.40.50.720">
    <property type="entry name" value="NAD(P)-binding Rossmann-like Domain"/>
    <property type="match status" value="1"/>
</dbReference>
<sequence>MGKREFYLEILKKLENQEDVLTETVLEGKQAGEKSFLKTPAQSRKDSYVENLYGKPHAVLCGGGHVSLALAKVLELMDFRITVVDDRAEFANRKRFPRAAVYCQDFASCLEEKEFGPNTYYIIVTRGHQADYTCLKRILRKPSAYVGMIGSGRKVALAFQRLRADGFSEEEMKRVHAPVGLSIGAQTPAEIAVSIAAEIIQEKNRYQRNILEEAVAEGIRSPQGRVLVSVIEKHGSSPRGTGTRMVVSEDGSIYGTIGGGSVEFAAAERAERLTEEFALEEYDLGNSQAAGLGMVCGGRVKVMFELL</sequence>
<comment type="caution">
    <text evidence="3">The sequence shown here is derived from an EMBL/GenBank/DDBJ whole genome shotgun (WGS) entry which is preliminary data.</text>
</comment>
<dbReference type="Pfam" id="PF02625">
    <property type="entry name" value="XdhC_CoxI"/>
    <property type="match status" value="1"/>
</dbReference>
<dbReference type="Pfam" id="PF13478">
    <property type="entry name" value="XdhC_C"/>
    <property type="match status" value="1"/>
</dbReference>
<dbReference type="PANTHER" id="PTHR30388">
    <property type="entry name" value="ALDEHYDE OXIDOREDUCTASE MOLYBDENUM COFACTOR ASSEMBLY PROTEIN"/>
    <property type="match status" value="1"/>
</dbReference>
<feature type="domain" description="XdhC- CoxI" evidence="1">
    <location>
        <begin position="223"/>
        <end position="282"/>
    </location>
</feature>
<dbReference type="EMBL" id="DWVZ01000012">
    <property type="protein sequence ID" value="HJC62203.1"/>
    <property type="molecule type" value="Genomic_DNA"/>
</dbReference>